<evidence type="ECO:0000256" key="5">
    <source>
        <dbReference type="ARBA" id="ARBA00023204"/>
    </source>
</evidence>
<sequence>MAVAIVQTDALVLRSYRLGETSLIVHLFTADHGLLRCVAKGARGPKSRFGASLEPGVRVNAVIYRKFARDLQLLSKADIVAYWPSLWEDPDRFARAGAVLEFLDRAAYGEAGDAELLDLATQSLASMSTASHPALEAILRGFEIQALKFLGLAPELTSCLECRSPLERGGLFHPLRGGLLCGAPCGGDGSAFRISERARKTLLALGDHTPASMESWVMERYPGPEVSRAVERFLSAHLERFEGLRSSRVGERIESYARSPR</sequence>
<dbReference type="PANTHER" id="PTHR33991">
    <property type="entry name" value="DNA REPAIR PROTEIN RECO"/>
    <property type="match status" value="1"/>
</dbReference>
<dbReference type="NCBIfam" id="TIGR00613">
    <property type="entry name" value="reco"/>
    <property type="match status" value="1"/>
</dbReference>
<dbReference type="GO" id="GO:0043590">
    <property type="term" value="C:bacterial nucleoid"/>
    <property type="evidence" value="ECO:0007669"/>
    <property type="project" value="TreeGrafter"/>
</dbReference>
<dbReference type="InterPro" id="IPR003717">
    <property type="entry name" value="RecO"/>
</dbReference>
<comment type="similarity">
    <text evidence="1 7">Belongs to the RecO family.</text>
</comment>
<keyword evidence="4 7" id="KW-0233">DNA recombination</keyword>
<dbReference type="HAMAP" id="MF_00201">
    <property type="entry name" value="RecO"/>
    <property type="match status" value="1"/>
</dbReference>
<dbReference type="GO" id="GO:0006302">
    <property type="term" value="P:double-strand break repair"/>
    <property type="evidence" value="ECO:0007669"/>
    <property type="project" value="TreeGrafter"/>
</dbReference>
<evidence type="ECO:0000313" key="9">
    <source>
        <dbReference type="EMBL" id="TMQ63454.1"/>
    </source>
</evidence>
<dbReference type="Pfam" id="PF11967">
    <property type="entry name" value="RecO_N"/>
    <property type="match status" value="1"/>
</dbReference>
<gene>
    <name evidence="7 9" type="primary">recO</name>
    <name evidence="9" type="ORF">E6K79_09995</name>
</gene>
<dbReference type="SUPFAM" id="SSF50249">
    <property type="entry name" value="Nucleic acid-binding proteins"/>
    <property type="match status" value="1"/>
</dbReference>
<dbReference type="Pfam" id="PF02565">
    <property type="entry name" value="RecO_C"/>
    <property type="match status" value="1"/>
</dbReference>
<keyword evidence="5 7" id="KW-0234">DNA repair</keyword>
<feature type="domain" description="DNA replication/recombination mediator RecO N-terminal" evidence="8">
    <location>
        <begin position="5"/>
        <end position="82"/>
    </location>
</feature>
<proteinExistence type="inferred from homology"/>
<evidence type="ECO:0000256" key="4">
    <source>
        <dbReference type="ARBA" id="ARBA00023172"/>
    </source>
</evidence>
<comment type="caution">
    <text evidence="9">The sequence shown here is derived from an EMBL/GenBank/DDBJ whole genome shotgun (WGS) entry which is preliminary data.</text>
</comment>
<dbReference type="InterPro" id="IPR042242">
    <property type="entry name" value="RecO_C"/>
</dbReference>
<dbReference type="InterPro" id="IPR022572">
    <property type="entry name" value="DNA_rep/recomb_RecO_N"/>
</dbReference>
<evidence type="ECO:0000256" key="7">
    <source>
        <dbReference type="HAMAP-Rule" id="MF_00201"/>
    </source>
</evidence>
<dbReference type="AlphaFoldDB" id="A0A538TIL1"/>
<dbReference type="InterPro" id="IPR012340">
    <property type="entry name" value="NA-bd_OB-fold"/>
</dbReference>
<dbReference type="InterPro" id="IPR037278">
    <property type="entry name" value="ARFGAP/RecO"/>
</dbReference>
<evidence type="ECO:0000259" key="8">
    <source>
        <dbReference type="Pfam" id="PF11967"/>
    </source>
</evidence>
<comment type="function">
    <text evidence="7">Involved in DNA repair and RecF pathway recombination.</text>
</comment>
<keyword evidence="3 7" id="KW-0227">DNA damage</keyword>
<evidence type="ECO:0000256" key="2">
    <source>
        <dbReference type="ARBA" id="ARBA00021310"/>
    </source>
</evidence>
<reference evidence="9 10" key="1">
    <citation type="journal article" date="2019" name="Nat. Microbiol.">
        <title>Mediterranean grassland soil C-N compound turnover is dependent on rainfall and depth, and is mediated by genomically divergent microorganisms.</title>
        <authorList>
            <person name="Diamond S."/>
            <person name="Andeer P.F."/>
            <person name="Li Z."/>
            <person name="Crits-Christoph A."/>
            <person name="Burstein D."/>
            <person name="Anantharaman K."/>
            <person name="Lane K.R."/>
            <person name="Thomas B.C."/>
            <person name="Pan C."/>
            <person name="Northen T.R."/>
            <person name="Banfield J.F."/>
        </authorList>
    </citation>
    <scope>NUCLEOTIDE SEQUENCE [LARGE SCALE GENOMIC DNA]</scope>
    <source>
        <strain evidence="9">WS_9</strain>
    </source>
</reference>
<evidence type="ECO:0000256" key="6">
    <source>
        <dbReference type="ARBA" id="ARBA00033409"/>
    </source>
</evidence>
<dbReference type="EMBL" id="VBOZ01000031">
    <property type="protein sequence ID" value="TMQ63454.1"/>
    <property type="molecule type" value="Genomic_DNA"/>
</dbReference>
<evidence type="ECO:0000313" key="10">
    <source>
        <dbReference type="Proteomes" id="UP000317691"/>
    </source>
</evidence>
<accession>A0A538TIL1</accession>
<dbReference type="Gene3D" id="2.40.50.140">
    <property type="entry name" value="Nucleic acid-binding proteins"/>
    <property type="match status" value="1"/>
</dbReference>
<dbReference type="Gene3D" id="1.20.1440.120">
    <property type="entry name" value="Recombination protein O, C-terminal domain"/>
    <property type="match status" value="1"/>
</dbReference>
<organism evidence="9 10">
    <name type="scientific">Eiseniibacteriota bacterium</name>
    <dbReference type="NCBI Taxonomy" id="2212470"/>
    <lineage>
        <taxon>Bacteria</taxon>
        <taxon>Candidatus Eiseniibacteriota</taxon>
    </lineage>
</organism>
<protein>
    <recommendedName>
        <fullName evidence="2 7">DNA repair protein RecO</fullName>
    </recommendedName>
    <alternativeName>
        <fullName evidence="6 7">Recombination protein O</fullName>
    </alternativeName>
</protein>
<dbReference type="Proteomes" id="UP000317691">
    <property type="component" value="Unassembled WGS sequence"/>
</dbReference>
<name>A0A538TIL1_UNCEI</name>
<dbReference type="GO" id="GO:0006310">
    <property type="term" value="P:DNA recombination"/>
    <property type="evidence" value="ECO:0007669"/>
    <property type="project" value="UniProtKB-UniRule"/>
</dbReference>
<dbReference type="PANTHER" id="PTHR33991:SF1">
    <property type="entry name" value="DNA REPAIR PROTEIN RECO"/>
    <property type="match status" value="1"/>
</dbReference>
<evidence type="ECO:0000256" key="3">
    <source>
        <dbReference type="ARBA" id="ARBA00022763"/>
    </source>
</evidence>
<dbReference type="SUPFAM" id="SSF57863">
    <property type="entry name" value="ArfGap/RecO-like zinc finger"/>
    <property type="match status" value="1"/>
</dbReference>
<evidence type="ECO:0000256" key="1">
    <source>
        <dbReference type="ARBA" id="ARBA00007452"/>
    </source>
</evidence>